<feature type="signal peptide" evidence="1">
    <location>
        <begin position="1"/>
        <end position="24"/>
    </location>
</feature>
<keyword evidence="3" id="KW-1185">Reference proteome</keyword>
<evidence type="ECO:0000256" key="1">
    <source>
        <dbReference type="SAM" id="SignalP"/>
    </source>
</evidence>
<dbReference type="AlphaFoldDB" id="A0A1E3W6Q9"/>
<dbReference type="Pfam" id="PF04402">
    <property type="entry name" value="SIMPL"/>
    <property type="match status" value="1"/>
</dbReference>
<dbReference type="EMBL" id="LPWD01000427">
    <property type="protein sequence ID" value="ODS01471.1"/>
    <property type="molecule type" value="Genomic_DNA"/>
</dbReference>
<reference evidence="2 3" key="1">
    <citation type="journal article" date="2016" name="Environ. Microbiol.">
        <title>New Methyloceanibacter diversity from North Sea sediments includes methanotroph containing solely the soluble methane monooxygenase.</title>
        <authorList>
            <person name="Vekeman B."/>
            <person name="Kerckhof F.M."/>
            <person name="Cremers G."/>
            <person name="de Vos P."/>
            <person name="Vandamme P."/>
            <person name="Boon N."/>
            <person name="Op den Camp H.J."/>
            <person name="Heylen K."/>
        </authorList>
    </citation>
    <scope>NUCLEOTIDE SEQUENCE [LARGE SCALE GENOMIC DNA]</scope>
    <source>
        <strain evidence="2 3">R-67177</strain>
    </source>
</reference>
<accession>A0A1E3W6Q9</accession>
<sequence>MTLSSPLKLVFPALALLASFLAFEAPAALADAPEKRTLSLSATGTVKTTPDKVDITTGVTAEGQTARDALDKNTEAMSKVVAGLKEAGIDPKDIQTTNFSVSPIYEQKKQGQAAFITGYRVTNQVHITVRDTEKLGEILDTVVRLGANQIGSIEFGVSEPEELKDEARKQAMRNAIADAELYAETAGVELGPVLTITEEDGGFIPRYAEAAAPMAMDKAVPIEAGTTTVQVRLRVTWELR</sequence>
<proteinExistence type="predicted"/>
<name>A0A1E3W6Q9_9HYPH</name>
<dbReference type="Gene3D" id="3.30.110.170">
    <property type="entry name" value="Protein of unknown function (DUF541), domain 1"/>
    <property type="match status" value="1"/>
</dbReference>
<dbReference type="InterPro" id="IPR007497">
    <property type="entry name" value="SIMPL/DUF541"/>
</dbReference>
<keyword evidence="1" id="KW-0732">Signal</keyword>
<dbReference type="Proteomes" id="UP000095042">
    <property type="component" value="Unassembled WGS sequence"/>
</dbReference>
<gene>
    <name evidence="2" type="ORF">AUC71_00185</name>
</gene>
<comment type="caution">
    <text evidence="2">The sequence shown here is derived from an EMBL/GenBank/DDBJ whole genome shotgun (WGS) entry which is preliminary data.</text>
</comment>
<evidence type="ECO:0000313" key="2">
    <source>
        <dbReference type="EMBL" id="ODS01471.1"/>
    </source>
</evidence>
<evidence type="ECO:0008006" key="4">
    <source>
        <dbReference type="Google" id="ProtNLM"/>
    </source>
</evidence>
<feature type="chain" id="PRO_5009139179" description="SIMPL domain-containing protein" evidence="1">
    <location>
        <begin position="25"/>
        <end position="240"/>
    </location>
</feature>
<dbReference type="Gene3D" id="3.30.70.2970">
    <property type="entry name" value="Protein of unknown function (DUF541), domain 2"/>
    <property type="match status" value="1"/>
</dbReference>
<dbReference type="RefSeq" id="WP_069624859.1">
    <property type="nucleotide sequence ID" value="NZ_LPWD01000427.1"/>
</dbReference>
<evidence type="ECO:0000313" key="3">
    <source>
        <dbReference type="Proteomes" id="UP000095042"/>
    </source>
</evidence>
<dbReference type="InterPro" id="IPR052022">
    <property type="entry name" value="26kDa_periplasmic_antigen"/>
</dbReference>
<dbReference type="PANTHER" id="PTHR34387:SF1">
    <property type="entry name" value="PERIPLASMIC IMMUNOGENIC PROTEIN"/>
    <property type="match status" value="1"/>
</dbReference>
<dbReference type="GO" id="GO:0006974">
    <property type="term" value="P:DNA damage response"/>
    <property type="evidence" value="ECO:0007669"/>
    <property type="project" value="TreeGrafter"/>
</dbReference>
<organism evidence="2 3">
    <name type="scientific">Methyloceanibacter marginalis</name>
    <dbReference type="NCBI Taxonomy" id="1774971"/>
    <lineage>
        <taxon>Bacteria</taxon>
        <taxon>Pseudomonadati</taxon>
        <taxon>Pseudomonadota</taxon>
        <taxon>Alphaproteobacteria</taxon>
        <taxon>Hyphomicrobiales</taxon>
        <taxon>Hyphomicrobiaceae</taxon>
        <taxon>Methyloceanibacter</taxon>
    </lineage>
</organism>
<dbReference type="OrthoDB" id="9813144at2"/>
<protein>
    <recommendedName>
        <fullName evidence="4">SIMPL domain-containing protein</fullName>
    </recommendedName>
</protein>
<dbReference type="PANTHER" id="PTHR34387">
    <property type="entry name" value="SLR1258 PROTEIN"/>
    <property type="match status" value="1"/>
</dbReference>